<name>A0A562ZFI2_9BURK</name>
<comment type="caution">
    <text evidence="3">The sequence shown here is derived from an EMBL/GenBank/DDBJ whole genome shotgun (WGS) entry which is preliminary data.</text>
</comment>
<evidence type="ECO:0000256" key="1">
    <source>
        <dbReference type="SAM" id="MobiDB-lite"/>
    </source>
</evidence>
<dbReference type="OrthoDB" id="8856806at2"/>
<evidence type="ECO:0000313" key="4">
    <source>
        <dbReference type="Proteomes" id="UP000318199"/>
    </source>
</evidence>
<organism evidence="3 4">
    <name type="scientific">Caenimonas sedimenti</name>
    <dbReference type="NCBI Taxonomy" id="2596921"/>
    <lineage>
        <taxon>Bacteria</taxon>
        <taxon>Pseudomonadati</taxon>
        <taxon>Pseudomonadota</taxon>
        <taxon>Betaproteobacteria</taxon>
        <taxon>Burkholderiales</taxon>
        <taxon>Comamonadaceae</taxon>
        <taxon>Caenimonas</taxon>
    </lineage>
</organism>
<dbReference type="InterPro" id="IPR028974">
    <property type="entry name" value="TSP_type-3_rpt"/>
</dbReference>
<keyword evidence="2" id="KW-0732">Signal</keyword>
<gene>
    <name evidence="3" type="ORF">FN976_26990</name>
</gene>
<keyword evidence="4" id="KW-1185">Reference proteome</keyword>
<proteinExistence type="predicted"/>
<accession>A0A562ZFI2</accession>
<evidence type="ECO:0000256" key="2">
    <source>
        <dbReference type="SAM" id="SignalP"/>
    </source>
</evidence>
<evidence type="ECO:0000313" key="3">
    <source>
        <dbReference type="EMBL" id="TWO66027.1"/>
    </source>
</evidence>
<protein>
    <submittedName>
        <fullName evidence="3">Uncharacterized protein</fullName>
    </submittedName>
</protein>
<dbReference type="EMBL" id="VOBQ01000027">
    <property type="protein sequence ID" value="TWO66027.1"/>
    <property type="molecule type" value="Genomic_DNA"/>
</dbReference>
<feature type="compositionally biased region" description="Basic and acidic residues" evidence="1">
    <location>
        <begin position="72"/>
        <end position="92"/>
    </location>
</feature>
<dbReference type="RefSeq" id="WP_145896869.1">
    <property type="nucleotide sequence ID" value="NZ_VOBQ01000027.1"/>
</dbReference>
<feature type="chain" id="PRO_5022099335" evidence="2">
    <location>
        <begin position="29"/>
        <end position="124"/>
    </location>
</feature>
<feature type="compositionally biased region" description="Basic and acidic residues" evidence="1">
    <location>
        <begin position="101"/>
        <end position="118"/>
    </location>
</feature>
<sequence>MNRSVTFRSAVAAALGLAALAASTASHARGDFQISIGVPAPVYYSEPAPYYYQPSPVYVQPQPVYGHQRRGAWGDRDGDGIPNAHDRWDNSRRHVNQADRPWGDADRDGVANRYDRAPRNPYRY</sequence>
<feature type="signal peptide" evidence="2">
    <location>
        <begin position="1"/>
        <end position="28"/>
    </location>
</feature>
<feature type="region of interest" description="Disordered" evidence="1">
    <location>
        <begin position="67"/>
        <end position="124"/>
    </location>
</feature>
<dbReference type="AlphaFoldDB" id="A0A562ZFI2"/>
<dbReference type="Proteomes" id="UP000318199">
    <property type="component" value="Unassembled WGS sequence"/>
</dbReference>
<reference evidence="3 4" key="1">
    <citation type="submission" date="2019-07" db="EMBL/GenBank/DDBJ databases">
        <title>Caenimonas sedimenti sp. nov., isolated from activated sludge.</title>
        <authorList>
            <person name="Xu J."/>
        </authorList>
    </citation>
    <scope>NUCLEOTIDE SEQUENCE [LARGE SCALE GENOMIC DNA]</scope>
    <source>
        <strain evidence="3 4">HX-9-20</strain>
    </source>
</reference>
<dbReference type="SUPFAM" id="SSF103647">
    <property type="entry name" value="TSP type-3 repeat"/>
    <property type="match status" value="1"/>
</dbReference>
<dbReference type="GO" id="GO:0005509">
    <property type="term" value="F:calcium ion binding"/>
    <property type="evidence" value="ECO:0007669"/>
    <property type="project" value="InterPro"/>
</dbReference>